<reference evidence="2 3" key="1">
    <citation type="submission" date="2018-07" db="EMBL/GenBank/DDBJ databases">
        <title>Bacillus sp. YLB-04 draft genome sequence.</title>
        <authorList>
            <person name="Yu L."/>
            <person name="Tang X."/>
        </authorList>
    </citation>
    <scope>NUCLEOTIDE SEQUENCE [LARGE SCALE GENOMIC DNA]</scope>
    <source>
        <strain evidence="2 3">YLB-04</strain>
    </source>
</reference>
<gene>
    <name evidence="2" type="ORF">DRW41_03885</name>
</gene>
<dbReference type="InterPro" id="IPR036770">
    <property type="entry name" value="Ankyrin_rpt-contain_sf"/>
</dbReference>
<dbReference type="Gene3D" id="1.25.40.20">
    <property type="entry name" value="Ankyrin repeat-containing domain"/>
    <property type="match status" value="1"/>
</dbReference>
<proteinExistence type="predicted"/>
<organism evidence="2 3">
    <name type="scientific">Neobacillus piezotolerans</name>
    <dbReference type="NCBI Taxonomy" id="2259171"/>
    <lineage>
        <taxon>Bacteria</taxon>
        <taxon>Bacillati</taxon>
        <taxon>Bacillota</taxon>
        <taxon>Bacilli</taxon>
        <taxon>Bacillales</taxon>
        <taxon>Bacillaceae</taxon>
        <taxon>Neobacillus</taxon>
    </lineage>
</organism>
<dbReference type="SUPFAM" id="SSF48403">
    <property type="entry name" value="Ankyrin repeat"/>
    <property type="match status" value="1"/>
</dbReference>
<dbReference type="PROSITE" id="PS50088">
    <property type="entry name" value="ANK_REPEAT"/>
    <property type="match status" value="1"/>
</dbReference>
<dbReference type="RefSeq" id="WP_115450623.1">
    <property type="nucleotide sequence ID" value="NZ_QNQT01000001.1"/>
</dbReference>
<dbReference type="EMBL" id="QNQT01000001">
    <property type="protein sequence ID" value="RDU38708.1"/>
    <property type="molecule type" value="Genomic_DNA"/>
</dbReference>
<evidence type="ECO:0000313" key="2">
    <source>
        <dbReference type="EMBL" id="RDU38708.1"/>
    </source>
</evidence>
<keyword evidence="1" id="KW-0040">ANK repeat</keyword>
<dbReference type="PROSITE" id="PS50297">
    <property type="entry name" value="ANK_REP_REGION"/>
    <property type="match status" value="1"/>
</dbReference>
<accession>A0A3D8GW69</accession>
<dbReference type="AlphaFoldDB" id="A0A3D8GW69"/>
<keyword evidence="3" id="KW-1185">Reference proteome</keyword>
<comment type="caution">
    <text evidence="2">The sequence shown here is derived from an EMBL/GenBank/DDBJ whole genome shotgun (WGS) entry which is preliminary data.</text>
</comment>
<evidence type="ECO:0000313" key="3">
    <source>
        <dbReference type="Proteomes" id="UP000257144"/>
    </source>
</evidence>
<name>A0A3D8GW69_9BACI</name>
<feature type="repeat" description="ANK" evidence="1">
    <location>
        <begin position="1"/>
        <end position="27"/>
    </location>
</feature>
<sequence>MVATQNNRIDVVKVLLEAGNDVNTRDITLLTPFICEGETVFTKS</sequence>
<dbReference type="Proteomes" id="UP000257144">
    <property type="component" value="Unassembled WGS sequence"/>
</dbReference>
<protein>
    <submittedName>
        <fullName evidence="2">Uncharacterized protein</fullName>
    </submittedName>
</protein>
<dbReference type="InterPro" id="IPR002110">
    <property type="entry name" value="Ankyrin_rpt"/>
</dbReference>
<evidence type="ECO:0000256" key="1">
    <source>
        <dbReference type="PROSITE-ProRule" id="PRU00023"/>
    </source>
</evidence>